<dbReference type="Gene3D" id="2.40.260.10">
    <property type="entry name" value="Sortase"/>
    <property type="match status" value="1"/>
</dbReference>
<evidence type="ECO:0000313" key="6">
    <source>
        <dbReference type="Proteomes" id="UP000774750"/>
    </source>
</evidence>
<keyword evidence="4" id="KW-1133">Transmembrane helix</keyword>
<dbReference type="InterPro" id="IPR023365">
    <property type="entry name" value="Sortase_dom-sf"/>
</dbReference>
<reference evidence="5" key="2">
    <citation type="journal article" date="2021" name="Sci. Rep.">
        <title>The distribution of antibiotic resistance genes in chicken gut microbiota commensals.</title>
        <authorList>
            <person name="Juricova H."/>
            <person name="Matiasovicova J."/>
            <person name="Kubasova T."/>
            <person name="Cejkova D."/>
            <person name="Rychlik I."/>
        </authorList>
    </citation>
    <scope>NUCLEOTIDE SEQUENCE</scope>
    <source>
        <strain evidence="5">An559</strain>
    </source>
</reference>
<dbReference type="AlphaFoldDB" id="A0A938X5X1"/>
<gene>
    <name evidence="5" type="ORF">H6A12_08980</name>
</gene>
<feature type="compositionally biased region" description="Basic and acidic residues" evidence="3">
    <location>
        <begin position="1"/>
        <end position="20"/>
    </location>
</feature>
<dbReference type="GO" id="GO:0016787">
    <property type="term" value="F:hydrolase activity"/>
    <property type="evidence" value="ECO:0007669"/>
    <property type="project" value="UniProtKB-KW"/>
</dbReference>
<feature type="active site" description="Proton donor/acceptor" evidence="2">
    <location>
        <position position="172"/>
    </location>
</feature>
<dbReference type="SUPFAM" id="SSF63817">
    <property type="entry name" value="Sortase"/>
    <property type="match status" value="1"/>
</dbReference>
<keyword evidence="4" id="KW-0472">Membrane</keyword>
<feature type="compositionally biased region" description="Acidic residues" evidence="3">
    <location>
        <begin position="81"/>
        <end position="92"/>
    </location>
</feature>
<dbReference type="InterPro" id="IPR005754">
    <property type="entry name" value="Sortase"/>
</dbReference>
<comment type="caution">
    <text evidence="5">The sequence shown here is derived from an EMBL/GenBank/DDBJ whole genome shotgun (WGS) entry which is preliminary data.</text>
</comment>
<sequence>MEEKEKMTIEQQEEHTDQKQKKGGAHAKPKKKSLSQKILLALTIICLVGAVISGGLILMKYLIIRHDQSEADKLYQKTESSEEVAPESEPELDPTTGIISDFNALYNVNQDIKGYVYIDGTGLSSVVVQSDDNDYYLRRNFYGKSILGIPFIDYRAEITPTDQSQNLTLYGHAASDGSYFAPIKEYKSLDFYKQHPIINFDTIYGRGQYKVIGAFMAEVDPDMEGYFGYHDYVDMTEEQFETFLLEIDKRSYFNTTVDVDYSDRFITLSTCETLTPEKPTPYRMVVVARKVRPGEPYAVNVEGATINKDMIMPEVWVEQNGKANPYA</sequence>
<reference evidence="5" key="1">
    <citation type="submission" date="2020-08" db="EMBL/GenBank/DDBJ databases">
        <authorList>
            <person name="Cejkova D."/>
            <person name="Kubasova T."/>
            <person name="Jahodarova E."/>
            <person name="Rychlik I."/>
        </authorList>
    </citation>
    <scope>NUCLEOTIDE SEQUENCE</scope>
    <source>
        <strain evidence="5">An559</strain>
    </source>
</reference>
<feature type="region of interest" description="Disordered" evidence="3">
    <location>
        <begin position="74"/>
        <end position="93"/>
    </location>
</feature>
<protein>
    <submittedName>
        <fullName evidence="5">Class B sortase</fullName>
    </submittedName>
</protein>
<accession>A0A938X5X1</accession>
<evidence type="ECO:0000313" key="5">
    <source>
        <dbReference type="EMBL" id="MBM6921287.1"/>
    </source>
</evidence>
<evidence type="ECO:0000256" key="2">
    <source>
        <dbReference type="PIRSR" id="PIRSR605754-1"/>
    </source>
</evidence>
<evidence type="ECO:0000256" key="4">
    <source>
        <dbReference type="SAM" id="Phobius"/>
    </source>
</evidence>
<keyword evidence="4" id="KW-0812">Transmembrane</keyword>
<feature type="region of interest" description="Disordered" evidence="3">
    <location>
        <begin position="1"/>
        <end position="29"/>
    </location>
</feature>
<dbReference type="Pfam" id="PF04203">
    <property type="entry name" value="Sortase"/>
    <property type="match status" value="1"/>
</dbReference>
<dbReference type="RefSeq" id="WP_204447068.1">
    <property type="nucleotide sequence ID" value="NZ_JACJKY010000014.1"/>
</dbReference>
<dbReference type="CDD" id="cd05826">
    <property type="entry name" value="Sortase_B"/>
    <property type="match status" value="1"/>
</dbReference>
<keyword evidence="1" id="KW-0378">Hydrolase</keyword>
<dbReference type="EMBL" id="JACJKY010000014">
    <property type="protein sequence ID" value="MBM6921287.1"/>
    <property type="molecule type" value="Genomic_DNA"/>
</dbReference>
<feature type="active site" description="Acyl-thioester intermediate" evidence="2">
    <location>
        <position position="271"/>
    </location>
</feature>
<feature type="transmembrane region" description="Helical" evidence="4">
    <location>
        <begin position="38"/>
        <end position="63"/>
    </location>
</feature>
<keyword evidence="6" id="KW-1185">Reference proteome</keyword>
<proteinExistence type="predicted"/>
<evidence type="ECO:0000256" key="1">
    <source>
        <dbReference type="ARBA" id="ARBA00022801"/>
    </source>
</evidence>
<evidence type="ECO:0000256" key="3">
    <source>
        <dbReference type="SAM" id="MobiDB-lite"/>
    </source>
</evidence>
<dbReference type="Proteomes" id="UP000774750">
    <property type="component" value="Unassembled WGS sequence"/>
</dbReference>
<organism evidence="5 6">
    <name type="scientific">Merdimmobilis hominis</name>
    <dbReference type="NCBI Taxonomy" id="2897707"/>
    <lineage>
        <taxon>Bacteria</taxon>
        <taxon>Bacillati</taxon>
        <taxon>Bacillota</taxon>
        <taxon>Clostridia</taxon>
        <taxon>Eubacteriales</taxon>
        <taxon>Oscillospiraceae</taxon>
        <taxon>Merdimmobilis</taxon>
    </lineage>
</organism>
<dbReference type="InterPro" id="IPR009835">
    <property type="entry name" value="SrtB"/>
</dbReference>
<name>A0A938X5X1_9FIRM</name>